<dbReference type="InterPro" id="IPR011993">
    <property type="entry name" value="PH-like_dom_sf"/>
</dbReference>
<evidence type="ECO:0000313" key="5">
    <source>
        <dbReference type="EMBL" id="KAK3797798.1"/>
    </source>
</evidence>
<evidence type="ECO:0000313" key="6">
    <source>
        <dbReference type="Proteomes" id="UP001283361"/>
    </source>
</evidence>
<proteinExistence type="inferred from homology"/>
<dbReference type="GO" id="GO:0000290">
    <property type="term" value="P:deadenylation-dependent decapping of nuclear-transcribed mRNA"/>
    <property type="evidence" value="ECO:0007669"/>
    <property type="project" value="InterPro"/>
</dbReference>
<evidence type="ECO:0000256" key="1">
    <source>
        <dbReference type="ARBA" id="ARBA00004496"/>
    </source>
</evidence>
<protein>
    <submittedName>
        <fullName evidence="5">Uncharacterized protein</fullName>
    </submittedName>
</protein>
<accession>A0AAE1B151</accession>
<sequence length="181" mass="20492">MSRVLAYPVRPNAFSRPSGSNRSIFSHKDSGPNEPSPTRSASPTYGLIILNRKDLNNLVQPLTQHVEFHLNTPFLLYKKLSEDLEDGKRGMGVVLGSKTLHQSWKFFGSLLEDELDGEPNLPFLHLSPFDRAHPRKRPVIRSMTSGTCHIIVVWRIRSLLIGTSHLTESDQWTEPDVEIIL</sequence>
<dbReference type="GO" id="GO:0008047">
    <property type="term" value="F:enzyme activator activity"/>
    <property type="evidence" value="ECO:0007669"/>
    <property type="project" value="InterPro"/>
</dbReference>
<dbReference type="GO" id="GO:0005737">
    <property type="term" value="C:cytoplasm"/>
    <property type="evidence" value="ECO:0007669"/>
    <property type="project" value="UniProtKB-SubCell"/>
</dbReference>
<comment type="subcellular location">
    <subcellularLocation>
        <location evidence="1">Cytoplasm</location>
    </subcellularLocation>
</comment>
<keyword evidence="6" id="KW-1185">Reference proteome</keyword>
<dbReference type="InterPro" id="IPR010334">
    <property type="entry name" value="Dcp1"/>
</dbReference>
<dbReference type="EMBL" id="JAWDGP010000740">
    <property type="protein sequence ID" value="KAK3797798.1"/>
    <property type="molecule type" value="Genomic_DNA"/>
</dbReference>
<evidence type="ECO:0000256" key="4">
    <source>
        <dbReference type="SAM" id="MobiDB-lite"/>
    </source>
</evidence>
<evidence type="ECO:0000256" key="2">
    <source>
        <dbReference type="ARBA" id="ARBA00008778"/>
    </source>
</evidence>
<dbReference type="AlphaFoldDB" id="A0AAE1B151"/>
<evidence type="ECO:0000256" key="3">
    <source>
        <dbReference type="ARBA" id="ARBA00022490"/>
    </source>
</evidence>
<name>A0AAE1B151_9GAST</name>
<reference evidence="5" key="1">
    <citation type="journal article" date="2023" name="G3 (Bethesda)">
        <title>A reference genome for the long-term kleptoplast-retaining sea slug Elysia crispata morphotype clarki.</title>
        <authorList>
            <person name="Eastman K.E."/>
            <person name="Pendleton A.L."/>
            <person name="Shaikh M.A."/>
            <person name="Suttiyut T."/>
            <person name="Ogas R."/>
            <person name="Tomko P."/>
            <person name="Gavelis G."/>
            <person name="Widhalm J.R."/>
            <person name="Wisecaver J.H."/>
        </authorList>
    </citation>
    <scope>NUCLEOTIDE SEQUENCE</scope>
    <source>
        <strain evidence="5">ECLA1</strain>
    </source>
</reference>
<dbReference type="Proteomes" id="UP001283361">
    <property type="component" value="Unassembled WGS sequence"/>
</dbReference>
<organism evidence="5 6">
    <name type="scientific">Elysia crispata</name>
    <name type="common">lettuce slug</name>
    <dbReference type="NCBI Taxonomy" id="231223"/>
    <lineage>
        <taxon>Eukaryota</taxon>
        <taxon>Metazoa</taxon>
        <taxon>Spiralia</taxon>
        <taxon>Lophotrochozoa</taxon>
        <taxon>Mollusca</taxon>
        <taxon>Gastropoda</taxon>
        <taxon>Heterobranchia</taxon>
        <taxon>Euthyneura</taxon>
        <taxon>Panpulmonata</taxon>
        <taxon>Sacoglossa</taxon>
        <taxon>Placobranchoidea</taxon>
        <taxon>Plakobranchidae</taxon>
        <taxon>Elysia</taxon>
    </lineage>
</organism>
<keyword evidence="3" id="KW-0963">Cytoplasm</keyword>
<comment type="caution">
    <text evidence="5">The sequence shown here is derived from an EMBL/GenBank/DDBJ whole genome shotgun (WGS) entry which is preliminary data.</text>
</comment>
<dbReference type="SUPFAM" id="SSF50729">
    <property type="entry name" value="PH domain-like"/>
    <property type="match status" value="1"/>
</dbReference>
<dbReference type="Pfam" id="PF06058">
    <property type="entry name" value="DCP1"/>
    <property type="match status" value="1"/>
</dbReference>
<feature type="region of interest" description="Disordered" evidence="4">
    <location>
        <begin position="16"/>
        <end position="42"/>
    </location>
</feature>
<gene>
    <name evidence="5" type="ORF">RRG08_052398</name>
</gene>
<comment type="similarity">
    <text evidence="2">Belongs to the DCP1 family.</text>
</comment>
<dbReference type="Gene3D" id="2.30.29.30">
    <property type="entry name" value="Pleckstrin-homology domain (PH domain)/Phosphotyrosine-binding domain (PTB)"/>
    <property type="match status" value="1"/>
</dbReference>